<keyword evidence="4" id="KW-1185">Reference proteome</keyword>
<keyword evidence="2" id="KW-0732">Signal</keyword>
<feature type="signal peptide" evidence="2">
    <location>
        <begin position="1"/>
        <end position="18"/>
    </location>
</feature>
<dbReference type="Proteomes" id="UP001215827">
    <property type="component" value="Chromosome"/>
</dbReference>
<evidence type="ECO:0000256" key="1">
    <source>
        <dbReference type="SAM" id="MobiDB-lite"/>
    </source>
</evidence>
<feature type="region of interest" description="Disordered" evidence="1">
    <location>
        <begin position="17"/>
        <end position="36"/>
    </location>
</feature>
<evidence type="ECO:0000313" key="4">
    <source>
        <dbReference type="Proteomes" id="UP001215827"/>
    </source>
</evidence>
<protein>
    <recommendedName>
        <fullName evidence="5">DUF1579 domain-containing protein</fullName>
    </recommendedName>
</protein>
<evidence type="ECO:0008006" key="5">
    <source>
        <dbReference type="Google" id="ProtNLM"/>
    </source>
</evidence>
<dbReference type="RefSeq" id="WP_278015973.1">
    <property type="nucleotide sequence ID" value="NZ_CP121106.1"/>
</dbReference>
<organism evidence="3 4">
    <name type="scientific">Altererythrobacter arenosus</name>
    <dbReference type="NCBI Taxonomy" id="3032592"/>
    <lineage>
        <taxon>Bacteria</taxon>
        <taxon>Pseudomonadati</taxon>
        <taxon>Pseudomonadota</taxon>
        <taxon>Alphaproteobacteria</taxon>
        <taxon>Sphingomonadales</taxon>
        <taxon>Erythrobacteraceae</taxon>
        <taxon>Altererythrobacter</taxon>
    </lineage>
</organism>
<accession>A0ABY8FSL2</accession>
<gene>
    <name evidence="3" type="ORF">P7228_14670</name>
</gene>
<name>A0ABY8FSL2_9SPHN</name>
<feature type="chain" id="PRO_5046998656" description="DUF1579 domain-containing protein" evidence="2">
    <location>
        <begin position="19"/>
        <end position="181"/>
    </location>
</feature>
<sequence>MLTIIASLAILQASAAQAPAGQPTTPPPAPPACDTEGHDGFDFWVGEWAVYPNGQENQVANSRIERKFNGCAVVENWMPLRSAGGTSLNHYDAATKRWHQKWVGSSPGAVEFIGGVVEGKMVLTGYWPNGAGPGQDALTRMTYTMNDDGSVRQHGEASTDHGISWQTSFDFLYRPKEADSD</sequence>
<dbReference type="EMBL" id="CP121106">
    <property type="protein sequence ID" value="WFL77215.1"/>
    <property type="molecule type" value="Genomic_DNA"/>
</dbReference>
<proteinExistence type="predicted"/>
<evidence type="ECO:0000256" key="2">
    <source>
        <dbReference type="SAM" id="SignalP"/>
    </source>
</evidence>
<reference evidence="3 4" key="1">
    <citation type="submission" date="2023-03" db="EMBL/GenBank/DDBJ databases">
        <title>Altererythrobacter sp. CAU 1644 isolated from sand.</title>
        <authorList>
            <person name="Kim W."/>
        </authorList>
    </citation>
    <scope>NUCLEOTIDE SEQUENCE [LARGE SCALE GENOMIC DNA]</scope>
    <source>
        <strain evidence="3 4">CAU 1644</strain>
    </source>
</reference>
<evidence type="ECO:0000313" key="3">
    <source>
        <dbReference type="EMBL" id="WFL77215.1"/>
    </source>
</evidence>